<evidence type="ECO:0000259" key="1">
    <source>
        <dbReference type="Pfam" id="PF01402"/>
    </source>
</evidence>
<dbReference type="OrthoDB" id="9155116at2"/>
<reference evidence="2 3" key="1">
    <citation type="submission" date="2018-03" db="EMBL/GenBank/DDBJ databases">
        <title>The ancient ancestry and fast evolution of plastids.</title>
        <authorList>
            <person name="Moore K.R."/>
            <person name="Magnabosco C."/>
            <person name="Momper L."/>
            <person name="Gold D.A."/>
            <person name="Bosak T."/>
            <person name="Fournier G.P."/>
        </authorList>
    </citation>
    <scope>NUCLEOTIDE SEQUENCE [LARGE SCALE GENOMIC DNA]</scope>
    <source>
        <strain evidence="2 3">CCALA 037</strain>
    </source>
</reference>
<dbReference type="Pfam" id="PF01402">
    <property type="entry name" value="RHH_1"/>
    <property type="match status" value="1"/>
</dbReference>
<dbReference type="EMBL" id="PVWO01000247">
    <property type="protein sequence ID" value="PSB54601.1"/>
    <property type="molecule type" value="Genomic_DNA"/>
</dbReference>
<protein>
    <submittedName>
        <fullName evidence="2">CopG family transcriptional regulator</fullName>
    </submittedName>
</protein>
<keyword evidence="3" id="KW-1185">Reference proteome</keyword>
<feature type="domain" description="Ribbon-helix-helix protein CopG" evidence="1">
    <location>
        <begin position="4"/>
        <end position="39"/>
    </location>
</feature>
<proteinExistence type="predicted"/>
<dbReference type="Proteomes" id="UP000238937">
    <property type="component" value="Unassembled WGS sequence"/>
</dbReference>
<evidence type="ECO:0000313" key="2">
    <source>
        <dbReference type="EMBL" id="PSB54601.1"/>
    </source>
</evidence>
<dbReference type="RefSeq" id="WP_106307651.1">
    <property type="nucleotide sequence ID" value="NZ_PVWO01000247.1"/>
</dbReference>
<evidence type="ECO:0000313" key="3">
    <source>
        <dbReference type="Proteomes" id="UP000238937"/>
    </source>
</evidence>
<sequence length="44" mass="5245">MSLKQLNVKIPEQELRILEAFAEKTERTKTDIIREFIRSLQSKI</sequence>
<dbReference type="InterPro" id="IPR002145">
    <property type="entry name" value="CopG"/>
</dbReference>
<organism evidence="2 3">
    <name type="scientific">Chamaesiphon polymorphus CCALA 037</name>
    <dbReference type="NCBI Taxonomy" id="2107692"/>
    <lineage>
        <taxon>Bacteria</taxon>
        <taxon>Bacillati</taxon>
        <taxon>Cyanobacteriota</taxon>
        <taxon>Cyanophyceae</taxon>
        <taxon>Gomontiellales</taxon>
        <taxon>Chamaesiphonaceae</taxon>
        <taxon>Chamaesiphon</taxon>
    </lineage>
</organism>
<accession>A0A2T1GBA5</accession>
<dbReference type="GO" id="GO:0006355">
    <property type="term" value="P:regulation of DNA-templated transcription"/>
    <property type="evidence" value="ECO:0007669"/>
    <property type="project" value="InterPro"/>
</dbReference>
<name>A0A2T1GBA5_9CYAN</name>
<dbReference type="AlphaFoldDB" id="A0A2T1GBA5"/>
<gene>
    <name evidence="2" type="ORF">C7B77_17645</name>
</gene>
<dbReference type="InterPro" id="IPR010985">
    <property type="entry name" value="Ribbon_hlx_hlx"/>
</dbReference>
<comment type="caution">
    <text evidence="2">The sequence shown here is derived from an EMBL/GenBank/DDBJ whole genome shotgun (WGS) entry which is preliminary data.</text>
</comment>
<dbReference type="SUPFAM" id="SSF47598">
    <property type="entry name" value="Ribbon-helix-helix"/>
    <property type="match status" value="1"/>
</dbReference>